<dbReference type="PRINTS" id="PR00120">
    <property type="entry name" value="HATPASE"/>
</dbReference>
<evidence type="ECO:0000256" key="8">
    <source>
        <dbReference type="ARBA" id="ARBA00022967"/>
    </source>
</evidence>
<sequence>MSVGIINAQLRLKKKEIYCISPSTINTCGAINVVCFDKTGTLTEDGLDFHILRGVMPADSGSEPAFTTESSRMDRTELPLGGELVNAIATCHSLTRINGVLHGDPLDLILFQQTGWILEEAGADEADHDETEMYDMVQPTVVKPPLYNSKDGCEEYSVIRQFTFSSSLQRMSVIVFNPSKDSHSMTLYCKGAPEMVHSLCDPATVPEDYFAVVNEYAQHGFRLIAVARRSLNLNFNKAVKVPRDKSVSSSGDILEDDPLFSKAEAEVELGKLIQSSYHLAISGPTFAVMTHEYPDVLSSLVCVCDVFARMAPDQKQLLVNGLQEVGYTVAMCGDGANDCAALKAAHAGISLSDAEASIAAPFTSKVADIRCVPTVISEGRAALVTSFGIFKYMAGYSLTQFVTVMLLYYISNILTDGQFMYIDMFLITLLAVLFGNTSAYEKLCPTPPPTRLLSVASICSVLGQLAIMGGTQLIVFLLTTKQPWFVPYNPPRGAEIEDKRSMQGTAVFYVSVFQYITLVVVYSKGPPYRNTLFSNRPFCASIAFATLLSLLIILWSPTWLLDFMGNMDLPSAEFRSLLVLYASINAIVSFLYEKVFVERFLLDYMESCGWQARIP</sequence>
<dbReference type="EMBL" id="KZ346341">
    <property type="protein sequence ID" value="PIO70236.1"/>
    <property type="molecule type" value="Genomic_DNA"/>
</dbReference>
<dbReference type="GO" id="GO:0016020">
    <property type="term" value="C:membrane"/>
    <property type="evidence" value="ECO:0007669"/>
    <property type="project" value="UniProtKB-SubCell"/>
</dbReference>
<evidence type="ECO:0000256" key="3">
    <source>
        <dbReference type="ARBA" id="ARBA00022692"/>
    </source>
</evidence>
<dbReference type="PANTHER" id="PTHR45630">
    <property type="entry name" value="CATION-TRANSPORTING ATPASE-RELATED"/>
    <property type="match status" value="1"/>
</dbReference>
<keyword evidence="7" id="KW-0460">Magnesium</keyword>
<dbReference type="Gene3D" id="3.40.1110.10">
    <property type="entry name" value="Calcium-transporting ATPase, cytoplasmic domain N"/>
    <property type="match status" value="1"/>
</dbReference>
<dbReference type="InterPro" id="IPR001757">
    <property type="entry name" value="P_typ_ATPase"/>
</dbReference>
<evidence type="ECO:0000256" key="5">
    <source>
        <dbReference type="ARBA" id="ARBA00022741"/>
    </source>
</evidence>
<keyword evidence="10 11" id="KW-0472">Membrane</keyword>
<keyword evidence="3 11" id="KW-0812">Transmembrane</keyword>
<feature type="transmembrane region" description="Helical" evidence="11">
    <location>
        <begin position="421"/>
        <end position="440"/>
    </location>
</feature>
<dbReference type="SUPFAM" id="SSF81665">
    <property type="entry name" value="Calcium ATPase, transmembrane domain M"/>
    <property type="match status" value="1"/>
</dbReference>
<evidence type="ECO:0000256" key="11">
    <source>
        <dbReference type="SAM" id="Phobius"/>
    </source>
</evidence>
<evidence type="ECO:0000256" key="9">
    <source>
        <dbReference type="ARBA" id="ARBA00022989"/>
    </source>
</evidence>
<evidence type="ECO:0008006" key="14">
    <source>
        <dbReference type="Google" id="ProtNLM"/>
    </source>
</evidence>
<dbReference type="InterPro" id="IPR018303">
    <property type="entry name" value="ATPase_P-typ_P_site"/>
</dbReference>
<evidence type="ECO:0000256" key="7">
    <source>
        <dbReference type="ARBA" id="ARBA00022842"/>
    </source>
</evidence>
<evidence type="ECO:0000256" key="4">
    <source>
        <dbReference type="ARBA" id="ARBA00022723"/>
    </source>
</evidence>
<dbReference type="Gene3D" id="3.40.50.1000">
    <property type="entry name" value="HAD superfamily/HAD-like"/>
    <property type="match status" value="1"/>
</dbReference>
<feature type="transmembrane region" description="Helical" evidence="11">
    <location>
        <begin position="452"/>
        <end position="478"/>
    </location>
</feature>
<dbReference type="InterPro" id="IPR006544">
    <property type="entry name" value="P-type_TPase_V"/>
</dbReference>
<keyword evidence="8" id="KW-1278">Translocase</keyword>
<feature type="transmembrane region" description="Helical" evidence="11">
    <location>
        <begin position="574"/>
        <end position="592"/>
    </location>
</feature>
<dbReference type="Proteomes" id="UP000230423">
    <property type="component" value="Unassembled WGS sequence"/>
</dbReference>
<reference evidence="12 13" key="1">
    <citation type="submission" date="2015-09" db="EMBL/GenBank/DDBJ databases">
        <title>Draft genome of the parasitic nematode Teladorsagia circumcincta isolate WARC Sus (inbred).</title>
        <authorList>
            <person name="Mitreva M."/>
        </authorList>
    </citation>
    <scope>NUCLEOTIDE SEQUENCE [LARGE SCALE GENOMIC DNA]</scope>
    <source>
        <strain evidence="12 13">S</strain>
    </source>
</reference>
<dbReference type="InterPro" id="IPR023298">
    <property type="entry name" value="ATPase_P-typ_TM_dom_sf"/>
</dbReference>
<evidence type="ECO:0000256" key="1">
    <source>
        <dbReference type="ARBA" id="ARBA00004141"/>
    </source>
</evidence>
<evidence type="ECO:0000313" key="13">
    <source>
        <dbReference type="Proteomes" id="UP000230423"/>
    </source>
</evidence>
<dbReference type="GO" id="GO:0019829">
    <property type="term" value="F:ATPase-coupled monoatomic cation transmembrane transporter activity"/>
    <property type="evidence" value="ECO:0007669"/>
    <property type="project" value="TreeGrafter"/>
</dbReference>
<dbReference type="InterPro" id="IPR023214">
    <property type="entry name" value="HAD_sf"/>
</dbReference>
<dbReference type="Pfam" id="PF13246">
    <property type="entry name" value="Cation_ATPase"/>
    <property type="match status" value="1"/>
</dbReference>
<evidence type="ECO:0000256" key="10">
    <source>
        <dbReference type="ARBA" id="ARBA00023136"/>
    </source>
</evidence>
<protein>
    <recommendedName>
        <fullName evidence="14">Haloacid dehalogenase-like hydrolase</fullName>
    </recommendedName>
</protein>
<accession>A0A2G9UJ82</accession>
<dbReference type="GO" id="GO:0015203">
    <property type="term" value="F:polyamine transmembrane transporter activity"/>
    <property type="evidence" value="ECO:0007669"/>
    <property type="project" value="TreeGrafter"/>
</dbReference>
<keyword evidence="9 11" id="KW-1133">Transmembrane helix</keyword>
<comment type="subcellular location">
    <subcellularLocation>
        <location evidence="1">Membrane</location>
        <topology evidence="1">Multi-pass membrane protein</topology>
    </subcellularLocation>
</comment>
<dbReference type="GO" id="GO:0006874">
    <property type="term" value="P:intracellular calcium ion homeostasis"/>
    <property type="evidence" value="ECO:0007669"/>
    <property type="project" value="TreeGrafter"/>
</dbReference>
<dbReference type="GO" id="GO:0046872">
    <property type="term" value="F:metal ion binding"/>
    <property type="evidence" value="ECO:0007669"/>
    <property type="project" value="UniProtKB-KW"/>
</dbReference>
<dbReference type="PANTHER" id="PTHR45630:SF8">
    <property type="entry name" value="CATION-TRANSPORTING ATPASE"/>
    <property type="match status" value="1"/>
</dbReference>
<dbReference type="SUPFAM" id="SSF81660">
    <property type="entry name" value="Metal cation-transporting ATPase, ATP-binding domain N"/>
    <property type="match status" value="1"/>
</dbReference>
<dbReference type="InterPro" id="IPR036412">
    <property type="entry name" value="HAD-like_sf"/>
</dbReference>
<keyword evidence="5" id="KW-0547">Nucleotide-binding</keyword>
<dbReference type="AlphaFoldDB" id="A0A2G9UJ82"/>
<feature type="transmembrane region" description="Helical" evidence="11">
    <location>
        <begin position="542"/>
        <end position="562"/>
    </location>
</feature>
<dbReference type="PROSITE" id="PS00154">
    <property type="entry name" value="ATPASE_E1_E2"/>
    <property type="match status" value="1"/>
</dbReference>
<dbReference type="OrthoDB" id="48943at2759"/>
<evidence type="ECO:0000256" key="6">
    <source>
        <dbReference type="ARBA" id="ARBA00022840"/>
    </source>
</evidence>
<gene>
    <name evidence="12" type="ORF">TELCIR_07916</name>
</gene>
<dbReference type="InterPro" id="IPR023299">
    <property type="entry name" value="ATPase_P-typ_cyto_dom_N"/>
</dbReference>
<dbReference type="NCBIfam" id="TIGR01494">
    <property type="entry name" value="ATPase_P-type"/>
    <property type="match status" value="1"/>
</dbReference>
<keyword evidence="4" id="KW-0479">Metal-binding</keyword>
<keyword evidence="2" id="KW-0597">Phosphoprotein</keyword>
<dbReference type="SUPFAM" id="SSF56784">
    <property type="entry name" value="HAD-like"/>
    <property type="match status" value="1"/>
</dbReference>
<dbReference type="Gene3D" id="1.20.1110.10">
    <property type="entry name" value="Calcium-transporting ATPase, transmembrane domain"/>
    <property type="match status" value="1"/>
</dbReference>
<proteinExistence type="predicted"/>
<evidence type="ECO:0000313" key="12">
    <source>
        <dbReference type="EMBL" id="PIO70236.1"/>
    </source>
</evidence>
<organism evidence="12 13">
    <name type="scientific">Teladorsagia circumcincta</name>
    <name type="common">Brown stomach worm</name>
    <name type="synonym">Ostertagia circumcincta</name>
    <dbReference type="NCBI Taxonomy" id="45464"/>
    <lineage>
        <taxon>Eukaryota</taxon>
        <taxon>Metazoa</taxon>
        <taxon>Ecdysozoa</taxon>
        <taxon>Nematoda</taxon>
        <taxon>Chromadorea</taxon>
        <taxon>Rhabditida</taxon>
        <taxon>Rhabditina</taxon>
        <taxon>Rhabditomorpha</taxon>
        <taxon>Strongyloidea</taxon>
        <taxon>Trichostrongylidae</taxon>
        <taxon>Teladorsagia</taxon>
    </lineage>
</organism>
<feature type="transmembrane region" description="Helical" evidence="11">
    <location>
        <begin position="389"/>
        <end position="409"/>
    </location>
</feature>
<evidence type="ECO:0000256" key="2">
    <source>
        <dbReference type="ARBA" id="ARBA00022553"/>
    </source>
</evidence>
<dbReference type="GO" id="GO:0016887">
    <property type="term" value="F:ATP hydrolysis activity"/>
    <property type="evidence" value="ECO:0007669"/>
    <property type="project" value="InterPro"/>
</dbReference>
<keyword evidence="13" id="KW-1185">Reference proteome</keyword>
<dbReference type="PROSITE" id="PS01229">
    <property type="entry name" value="COF_2"/>
    <property type="match status" value="1"/>
</dbReference>
<dbReference type="GO" id="GO:0005524">
    <property type="term" value="F:ATP binding"/>
    <property type="evidence" value="ECO:0007669"/>
    <property type="project" value="UniProtKB-KW"/>
</dbReference>
<name>A0A2G9UJ82_TELCI</name>
<dbReference type="GO" id="GO:0140358">
    <property type="term" value="F:P-type transmembrane transporter activity"/>
    <property type="evidence" value="ECO:0007669"/>
    <property type="project" value="InterPro"/>
</dbReference>
<keyword evidence="6" id="KW-0067">ATP-binding</keyword>
<dbReference type="PRINTS" id="PR00119">
    <property type="entry name" value="CATATPASE"/>
</dbReference>